<name>A0A3R8JT53_9FIRM</name>
<dbReference type="InterPro" id="IPR003313">
    <property type="entry name" value="AraC-bd"/>
</dbReference>
<evidence type="ECO:0000313" key="6">
    <source>
        <dbReference type="Proteomes" id="UP000274920"/>
    </source>
</evidence>
<evidence type="ECO:0000256" key="1">
    <source>
        <dbReference type="ARBA" id="ARBA00023015"/>
    </source>
</evidence>
<evidence type="ECO:0000256" key="3">
    <source>
        <dbReference type="ARBA" id="ARBA00023163"/>
    </source>
</evidence>
<dbReference type="InterPro" id="IPR009057">
    <property type="entry name" value="Homeodomain-like_sf"/>
</dbReference>
<organism evidence="5 6">
    <name type="scientific">Schaedlerella arabinosiphila</name>
    <dbReference type="NCBI Taxonomy" id="2044587"/>
    <lineage>
        <taxon>Bacteria</taxon>
        <taxon>Bacillati</taxon>
        <taxon>Bacillota</taxon>
        <taxon>Clostridia</taxon>
        <taxon>Lachnospirales</taxon>
        <taxon>Lachnospiraceae</taxon>
        <taxon>Schaedlerella</taxon>
    </lineage>
</organism>
<protein>
    <submittedName>
        <fullName evidence="5">AraC family transcriptional regulator</fullName>
    </submittedName>
</protein>
<accession>A0A3R8JT53</accession>
<evidence type="ECO:0000313" key="5">
    <source>
        <dbReference type="EMBL" id="RRK34340.1"/>
    </source>
</evidence>
<dbReference type="SUPFAM" id="SSF46689">
    <property type="entry name" value="Homeodomain-like"/>
    <property type="match status" value="2"/>
</dbReference>
<sequence>MYKEQFNPSQIMTERYYEFHHSYNEIPPVVEFHQHPFYEIFFFLSGDVTYIIEGRSYKLRPGDILLTSSSDIHRPDIRPGRPYERIVIWLADDFFEHLQDFFDEDFTACFTDAALKDYRLIRPDSENIAHLMQLCTQMSKARHSTGMGCRALASAYLTEFLVYVSRAYYDAPDSVKNDITENDKINQIISYINENLSEELSLDQLADRFYISKYYLSRQFKQFTGLSLYQYIMKKRLISARNMLRAGSPVMDACLCCGFGDYSNFLKAFKREFGQNPSKYSRG</sequence>
<proteinExistence type="predicted"/>
<keyword evidence="1" id="KW-0805">Transcription regulation</keyword>
<evidence type="ECO:0000256" key="2">
    <source>
        <dbReference type="ARBA" id="ARBA00023125"/>
    </source>
</evidence>
<dbReference type="PROSITE" id="PS00041">
    <property type="entry name" value="HTH_ARAC_FAMILY_1"/>
    <property type="match status" value="1"/>
</dbReference>
<dbReference type="InterPro" id="IPR018060">
    <property type="entry name" value="HTH_AraC"/>
</dbReference>
<dbReference type="SMART" id="SM00342">
    <property type="entry name" value="HTH_ARAC"/>
    <property type="match status" value="1"/>
</dbReference>
<keyword evidence="2" id="KW-0238">DNA-binding</keyword>
<evidence type="ECO:0000259" key="4">
    <source>
        <dbReference type="PROSITE" id="PS01124"/>
    </source>
</evidence>
<dbReference type="AlphaFoldDB" id="A0A3R8JT53"/>
<dbReference type="InterPro" id="IPR037923">
    <property type="entry name" value="HTH-like"/>
</dbReference>
<dbReference type="PANTHER" id="PTHR43280:SF34">
    <property type="entry name" value="ARAC-FAMILY TRANSCRIPTIONAL REGULATOR"/>
    <property type="match status" value="1"/>
</dbReference>
<keyword evidence="3" id="KW-0804">Transcription</keyword>
<comment type="caution">
    <text evidence="5">The sequence shown here is derived from an EMBL/GenBank/DDBJ whole genome shotgun (WGS) entry which is preliminary data.</text>
</comment>
<dbReference type="Proteomes" id="UP000274920">
    <property type="component" value="Unassembled WGS sequence"/>
</dbReference>
<dbReference type="EMBL" id="RHJS01000002">
    <property type="protein sequence ID" value="RRK34340.1"/>
    <property type="molecule type" value="Genomic_DNA"/>
</dbReference>
<dbReference type="Pfam" id="PF02311">
    <property type="entry name" value="AraC_binding"/>
    <property type="match status" value="1"/>
</dbReference>
<dbReference type="PANTHER" id="PTHR43280">
    <property type="entry name" value="ARAC-FAMILY TRANSCRIPTIONAL REGULATOR"/>
    <property type="match status" value="1"/>
</dbReference>
<feature type="domain" description="HTH araC/xylS-type" evidence="4">
    <location>
        <begin position="186"/>
        <end position="283"/>
    </location>
</feature>
<dbReference type="SUPFAM" id="SSF51215">
    <property type="entry name" value="Regulatory protein AraC"/>
    <property type="match status" value="1"/>
</dbReference>
<reference evidence="5" key="1">
    <citation type="submission" date="2018-10" db="EMBL/GenBank/DDBJ databases">
        <title>Schaedlerella arabinophila gen. nov. sp. nov., isolated from the mouse intestinal tract and comparative analysis with the genome of the closely related altered Schaedler flora strain ASF502.</title>
        <authorList>
            <person name="Miyake S."/>
            <person name="Soh M."/>
            <person name="Seedorf H."/>
        </authorList>
    </citation>
    <scope>NUCLEOTIDE SEQUENCE [LARGE SCALE GENOMIC DNA]</scope>
    <source>
        <strain evidence="5">DSM 106076</strain>
    </source>
</reference>
<dbReference type="InterPro" id="IPR014710">
    <property type="entry name" value="RmlC-like_jellyroll"/>
</dbReference>
<dbReference type="Gene3D" id="1.10.10.60">
    <property type="entry name" value="Homeodomain-like"/>
    <property type="match status" value="2"/>
</dbReference>
<dbReference type="PROSITE" id="PS01124">
    <property type="entry name" value="HTH_ARAC_FAMILY_2"/>
    <property type="match status" value="1"/>
</dbReference>
<dbReference type="GO" id="GO:0043565">
    <property type="term" value="F:sequence-specific DNA binding"/>
    <property type="evidence" value="ECO:0007669"/>
    <property type="project" value="InterPro"/>
</dbReference>
<dbReference type="InterPro" id="IPR018062">
    <property type="entry name" value="HTH_AraC-typ_CS"/>
</dbReference>
<dbReference type="Gene3D" id="2.60.120.10">
    <property type="entry name" value="Jelly Rolls"/>
    <property type="match status" value="1"/>
</dbReference>
<dbReference type="GO" id="GO:0003700">
    <property type="term" value="F:DNA-binding transcription factor activity"/>
    <property type="evidence" value="ECO:0007669"/>
    <property type="project" value="InterPro"/>
</dbReference>
<gene>
    <name evidence="5" type="ORF">EBB54_25660</name>
</gene>
<dbReference type="Pfam" id="PF12833">
    <property type="entry name" value="HTH_18"/>
    <property type="match status" value="1"/>
</dbReference>
<keyword evidence="6" id="KW-1185">Reference proteome</keyword>